<proteinExistence type="predicted"/>
<dbReference type="AlphaFoldDB" id="A0A9N9PUM0"/>
<feature type="domain" description="Heterokaryon incompatibility" evidence="1">
    <location>
        <begin position="303"/>
        <end position="391"/>
    </location>
</feature>
<name>A0A9N9PUM0_9HELO</name>
<reference evidence="2" key="1">
    <citation type="submission" date="2021-07" db="EMBL/GenBank/DDBJ databases">
        <authorList>
            <person name="Durling M."/>
        </authorList>
    </citation>
    <scope>NUCLEOTIDE SEQUENCE</scope>
</reference>
<dbReference type="PANTHER" id="PTHR39596:SF2">
    <property type="entry name" value="HET DOMAIN PROTEIN (AFU_ORTHOLOGUE AFUA_1G17550)-RELATED"/>
    <property type="match status" value="1"/>
</dbReference>
<protein>
    <recommendedName>
        <fullName evidence="1">Heterokaryon incompatibility domain-containing protein</fullName>
    </recommendedName>
</protein>
<organism evidence="2 3">
    <name type="scientific">Hymenoscyphus fraxineus</name>
    <dbReference type="NCBI Taxonomy" id="746836"/>
    <lineage>
        <taxon>Eukaryota</taxon>
        <taxon>Fungi</taxon>
        <taxon>Dikarya</taxon>
        <taxon>Ascomycota</taxon>
        <taxon>Pezizomycotina</taxon>
        <taxon>Leotiomycetes</taxon>
        <taxon>Helotiales</taxon>
        <taxon>Helotiaceae</taxon>
        <taxon>Hymenoscyphus</taxon>
    </lineage>
</organism>
<evidence type="ECO:0000313" key="2">
    <source>
        <dbReference type="EMBL" id="CAG8960411.1"/>
    </source>
</evidence>
<dbReference type="Pfam" id="PF06985">
    <property type="entry name" value="HET"/>
    <property type="match status" value="1"/>
</dbReference>
<sequence>MDHLPRPESSIGLLMEVPFVAKIPWDNGDFKTFPSRHGFPQNSEGAIDTNNHSIESLCDLMQSWLYFGFLECLLGQKVDRDSFVRTPRDSEGRTRLLVDSTPLDSLINRLEAERKKDLGRLPLLDEVWTVTKQLETQLEPIADTTVAEIAFSLRVLYRTCARFSFRLDNKKKSFEMKGCSGIGATNLLQRMKAAGWCDAELSSLCLKNTEIELFYFSQLPRPNTAGITHDNCTKLQCKANNVNQGNYINRHVKDGCSCKMIHVPHEELVGILRNGRIPVVQIVETCQGNIKLKVKPAQASTEYTAISHVWSDGLGNPISNSLHHCQLEHLSKSLRLIRSDRIWAPIQRTQKDFFWMDTLCIPPGNEYNELKMASINKMACIYAGAARVLVLDSGLQHIRMRNSHMIENLSHINHCAWKRRCWTLQEGALGQCTLFLFADGIVHVPVPGHPFSTYFSASKFPSLRKRIHRMVIHSPTSQSLLQYGIPRDLGNMRGVPAALYVHLDNSLRGLLQERWKYGFHRKRGFLTSLQELSCFVSVWNSLRNRTTTQIEDVVAILANLVDFDFSHISTLPPKKRLGSIILSLKHLPLSLLYNSGPRIDPTKVHPNRWIPTVPGPNLLDDEHTMTLDSGTLIISRAGDLPSKKPVEPLASAIISRLCGPLFGIRRTESTDQNGNFGPKTTRHLISIKPSTTSGRPLFLRVEPDLHNENLPKFIQIDFLRQRDDEMNSPDYAETLILIEDIPEPGIMEFSSGSWAGASFHSYGAPVSCDTEDSYEVIYDCPVRVAISTELSYLQTLYDKTQLDWDWIYPRARKTPSDFAPSPEPSHQLHRITAVQNLHDNPQNYDIEFIAKNWTLKSKCG</sequence>
<evidence type="ECO:0000259" key="1">
    <source>
        <dbReference type="Pfam" id="PF06985"/>
    </source>
</evidence>
<gene>
    <name evidence="2" type="ORF">HYFRA_00008129</name>
</gene>
<dbReference type="EMBL" id="CAJVRL010000099">
    <property type="protein sequence ID" value="CAG8960411.1"/>
    <property type="molecule type" value="Genomic_DNA"/>
</dbReference>
<accession>A0A9N9PUM0</accession>
<dbReference type="InterPro" id="IPR010730">
    <property type="entry name" value="HET"/>
</dbReference>
<dbReference type="Proteomes" id="UP000696280">
    <property type="component" value="Unassembled WGS sequence"/>
</dbReference>
<evidence type="ECO:0000313" key="3">
    <source>
        <dbReference type="Proteomes" id="UP000696280"/>
    </source>
</evidence>
<dbReference type="PANTHER" id="PTHR39596">
    <property type="match status" value="1"/>
</dbReference>
<dbReference type="OrthoDB" id="5398779at2759"/>
<comment type="caution">
    <text evidence="2">The sequence shown here is derived from an EMBL/GenBank/DDBJ whole genome shotgun (WGS) entry which is preliminary data.</text>
</comment>
<keyword evidence="3" id="KW-1185">Reference proteome</keyword>